<accession>A0A7D5GEL2</accession>
<dbReference type="Gene3D" id="1.20.1250.20">
    <property type="entry name" value="MFS general substrate transporter like domains"/>
    <property type="match status" value="1"/>
</dbReference>
<geneLocation type="plasmid" evidence="3 4">
    <name>unnamed2</name>
</geneLocation>
<dbReference type="KEGG" id="halg:HUG10_19775"/>
<dbReference type="PROSITE" id="PS50850">
    <property type="entry name" value="MFS"/>
    <property type="match status" value="1"/>
</dbReference>
<keyword evidence="3" id="KW-0614">Plasmid</keyword>
<dbReference type="PANTHER" id="PTHR23518:SF2">
    <property type="entry name" value="MAJOR FACILITATOR SUPERFAMILY TRANSPORTER"/>
    <property type="match status" value="1"/>
</dbReference>
<feature type="transmembrane region" description="Helical" evidence="1">
    <location>
        <begin position="246"/>
        <end position="268"/>
    </location>
</feature>
<reference evidence="3 4" key="1">
    <citation type="submission" date="2020-07" db="EMBL/GenBank/DDBJ databases">
        <title>Gai3-2, isolated from salt lake.</title>
        <authorList>
            <person name="Cui H."/>
            <person name="Shi X."/>
        </authorList>
    </citation>
    <scope>NUCLEOTIDE SEQUENCE [LARGE SCALE GENOMIC DNA]</scope>
    <source>
        <strain evidence="3 4">Gai3-2</strain>
        <plasmid evidence="3 4">unnamed2</plasmid>
    </source>
</reference>
<evidence type="ECO:0000256" key="1">
    <source>
        <dbReference type="SAM" id="Phobius"/>
    </source>
</evidence>
<feature type="transmembrane region" description="Helical" evidence="1">
    <location>
        <begin position="314"/>
        <end position="333"/>
    </location>
</feature>
<feature type="transmembrane region" description="Helical" evidence="1">
    <location>
        <begin position="7"/>
        <end position="28"/>
    </location>
</feature>
<dbReference type="InterPro" id="IPR011701">
    <property type="entry name" value="MFS"/>
</dbReference>
<dbReference type="RefSeq" id="WP_179171426.1">
    <property type="nucleotide sequence ID" value="NZ_CP058531.1"/>
</dbReference>
<feature type="transmembrane region" description="Helical" evidence="1">
    <location>
        <begin position="404"/>
        <end position="426"/>
    </location>
</feature>
<feature type="transmembrane region" description="Helical" evidence="1">
    <location>
        <begin position="339"/>
        <end position="363"/>
    </location>
</feature>
<dbReference type="EMBL" id="CP058531">
    <property type="protein sequence ID" value="QLG29852.1"/>
    <property type="molecule type" value="Genomic_DNA"/>
</dbReference>
<feature type="transmembrane region" description="Helical" evidence="1">
    <location>
        <begin position="67"/>
        <end position="86"/>
    </location>
</feature>
<dbReference type="Proteomes" id="UP000509750">
    <property type="component" value="Plasmid unnamed2"/>
</dbReference>
<feature type="transmembrane region" description="Helical" evidence="1">
    <location>
        <begin position="280"/>
        <end position="302"/>
    </location>
</feature>
<gene>
    <name evidence="3" type="ORF">HUG10_19775</name>
</gene>
<dbReference type="AlphaFoldDB" id="A0A7D5GEL2"/>
<keyword evidence="4" id="KW-1185">Reference proteome</keyword>
<dbReference type="InterPro" id="IPR020846">
    <property type="entry name" value="MFS_dom"/>
</dbReference>
<dbReference type="SUPFAM" id="SSF103473">
    <property type="entry name" value="MFS general substrate transporter"/>
    <property type="match status" value="1"/>
</dbReference>
<name>A0A7D5GEL2_9EURY</name>
<feature type="transmembrane region" description="Helical" evidence="1">
    <location>
        <begin position="135"/>
        <end position="152"/>
    </location>
</feature>
<sequence length="438" mass="46026">MAERWLAAWGLGSVALGGASLLVPLYIVELGANPFMLGILAASAAFISAPGALVLGNIADRTGKRRVFVLTSLTTVTVALILIPFLSSILLIIGLNALVWFAAAAAAPVLNLLVTIDVPEAEWQSRFALLNKYQGWGWSGGLILGVTWTTLLPRLVSPVLAQRTFFGVCAVCGGAATLASARLLPAESKISANRPNTRRVARHLTNVRQLTVRGATFPFMRGRFYWTTRSFQPAQLLDRLTQRLSLYFVAVILFFSGFSAFFAPLPIYLSGVGYGSGEIFVLYLVSSLGSAAFYVTAGNLVSRYDINLLQTGGLLLRAIALPAVALVGTALAASFTGLLVSAIIFVIIGLSWAIIAVTTATIVTRLAPAGTRGQVLGIYTALSALAGGVGSVLGGWLASKGYMIAFGVAGGLVFVGAILVISIRYVSTHSREPSLSTG</sequence>
<protein>
    <submittedName>
        <fullName evidence="3">MFS transporter</fullName>
    </submittedName>
</protein>
<dbReference type="Pfam" id="PF07690">
    <property type="entry name" value="MFS_1"/>
    <property type="match status" value="1"/>
</dbReference>
<dbReference type="OrthoDB" id="86286at2157"/>
<feature type="domain" description="Major facilitator superfamily (MFS) profile" evidence="2">
    <location>
        <begin position="1"/>
        <end position="428"/>
    </location>
</feature>
<feature type="transmembrane region" description="Helical" evidence="1">
    <location>
        <begin position="34"/>
        <end position="55"/>
    </location>
</feature>
<dbReference type="GO" id="GO:0022857">
    <property type="term" value="F:transmembrane transporter activity"/>
    <property type="evidence" value="ECO:0007669"/>
    <property type="project" value="InterPro"/>
</dbReference>
<organism evidence="3 4">
    <name type="scientific">Halorarum halophilum</name>
    <dbReference type="NCBI Taxonomy" id="2743090"/>
    <lineage>
        <taxon>Archaea</taxon>
        <taxon>Methanobacteriati</taxon>
        <taxon>Methanobacteriota</taxon>
        <taxon>Stenosarchaea group</taxon>
        <taxon>Halobacteria</taxon>
        <taxon>Halobacteriales</taxon>
        <taxon>Haloferacaceae</taxon>
        <taxon>Halorarum</taxon>
    </lineage>
</organism>
<evidence type="ECO:0000313" key="3">
    <source>
        <dbReference type="EMBL" id="QLG29852.1"/>
    </source>
</evidence>
<feature type="transmembrane region" description="Helical" evidence="1">
    <location>
        <begin position="164"/>
        <end position="184"/>
    </location>
</feature>
<feature type="transmembrane region" description="Helical" evidence="1">
    <location>
        <begin position="375"/>
        <end position="398"/>
    </location>
</feature>
<proteinExistence type="predicted"/>
<keyword evidence="1" id="KW-0812">Transmembrane</keyword>
<dbReference type="PANTHER" id="PTHR23518">
    <property type="entry name" value="C-METHYLTRANSFERASE"/>
    <property type="match status" value="1"/>
</dbReference>
<feature type="transmembrane region" description="Helical" evidence="1">
    <location>
        <begin position="92"/>
        <end position="114"/>
    </location>
</feature>
<keyword evidence="1" id="KW-1133">Transmembrane helix</keyword>
<evidence type="ECO:0000313" key="4">
    <source>
        <dbReference type="Proteomes" id="UP000509750"/>
    </source>
</evidence>
<keyword evidence="1" id="KW-0472">Membrane</keyword>
<evidence type="ECO:0000259" key="2">
    <source>
        <dbReference type="PROSITE" id="PS50850"/>
    </source>
</evidence>
<dbReference type="InterPro" id="IPR036259">
    <property type="entry name" value="MFS_trans_sf"/>
</dbReference>
<dbReference type="GeneID" id="56031122"/>